<feature type="region of interest" description="Disordered" evidence="1">
    <location>
        <begin position="1"/>
        <end position="25"/>
    </location>
</feature>
<name>G3HGN8_CRIGR</name>
<gene>
    <name evidence="2" type="ORF">I79_009776</name>
</gene>
<protein>
    <submittedName>
        <fullName evidence="2">Uncharacterized protein</fullName>
    </submittedName>
</protein>
<feature type="compositionally biased region" description="Basic residues" evidence="1">
    <location>
        <begin position="1"/>
        <end position="10"/>
    </location>
</feature>
<dbReference type="EMBL" id="JH000358">
    <property type="protein sequence ID" value="EGV97539.1"/>
    <property type="molecule type" value="Genomic_DNA"/>
</dbReference>
<proteinExistence type="predicted"/>
<evidence type="ECO:0000256" key="1">
    <source>
        <dbReference type="SAM" id="MobiDB-lite"/>
    </source>
</evidence>
<sequence>MICPRRRTAVHYRGPGSGENRGRNRDLTLPTDYFCQPGIREGSNGGGLGSKFSPGCFSPATDYLEVGLKQSSERRKKFASGLDLLCTSQKEESPRERGWCKAAITGGSGAALLRLGQGFSHRRAAGCAGAVSPLRDTALPKGFGEEDRSTAFCSYPALEAV</sequence>
<evidence type="ECO:0000313" key="2">
    <source>
        <dbReference type="EMBL" id="EGV97539.1"/>
    </source>
</evidence>
<reference evidence="3" key="1">
    <citation type="journal article" date="2011" name="Nat. Biotechnol.">
        <title>The genomic sequence of the Chinese hamster ovary (CHO)-K1 cell line.</title>
        <authorList>
            <person name="Xu X."/>
            <person name="Nagarajan H."/>
            <person name="Lewis N.E."/>
            <person name="Pan S."/>
            <person name="Cai Z."/>
            <person name="Liu X."/>
            <person name="Chen W."/>
            <person name="Xie M."/>
            <person name="Wang W."/>
            <person name="Hammond S."/>
            <person name="Andersen M.R."/>
            <person name="Neff N."/>
            <person name="Passarelli B."/>
            <person name="Koh W."/>
            <person name="Fan H.C."/>
            <person name="Wang J."/>
            <person name="Gui Y."/>
            <person name="Lee K.H."/>
            <person name="Betenbaugh M.J."/>
            <person name="Quake S.R."/>
            <person name="Famili I."/>
            <person name="Palsson B.O."/>
            <person name="Wang J."/>
        </authorList>
    </citation>
    <scope>NUCLEOTIDE SEQUENCE [LARGE SCALE GENOMIC DNA]</scope>
    <source>
        <strain evidence="3">CHO K1 cell line</strain>
    </source>
</reference>
<dbReference type="AlphaFoldDB" id="G3HGN8"/>
<accession>G3HGN8</accession>
<dbReference type="InParanoid" id="G3HGN8"/>
<evidence type="ECO:0000313" key="3">
    <source>
        <dbReference type="Proteomes" id="UP000001075"/>
    </source>
</evidence>
<organism evidence="2 3">
    <name type="scientific">Cricetulus griseus</name>
    <name type="common">Chinese hamster</name>
    <name type="synonym">Cricetulus barabensis griseus</name>
    <dbReference type="NCBI Taxonomy" id="10029"/>
    <lineage>
        <taxon>Eukaryota</taxon>
        <taxon>Metazoa</taxon>
        <taxon>Chordata</taxon>
        <taxon>Craniata</taxon>
        <taxon>Vertebrata</taxon>
        <taxon>Euteleostomi</taxon>
        <taxon>Mammalia</taxon>
        <taxon>Eutheria</taxon>
        <taxon>Euarchontoglires</taxon>
        <taxon>Glires</taxon>
        <taxon>Rodentia</taxon>
        <taxon>Myomorpha</taxon>
        <taxon>Muroidea</taxon>
        <taxon>Cricetidae</taxon>
        <taxon>Cricetinae</taxon>
        <taxon>Cricetulus</taxon>
    </lineage>
</organism>
<dbReference type="Proteomes" id="UP000001075">
    <property type="component" value="Unassembled WGS sequence"/>
</dbReference>